<dbReference type="InterPro" id="IPR028978">
    <property type="entry name" value="Chorismate_lyase_/UTRA_dom_sf"/>
</dbReference>
<keyword evidence="6" id="KW-1185">Reference proteome</keyword>
<dbReference type="InterPro" id="IPR036388">
    <property type="entry name" value="WH-like_DNA-bd_sf"/>
</dbReference>
<dbReference type="InterPro" id="IPR000524">
    <property type="entry name" value="Tscrpt_reg_HTH_GntR"/>
</dbReference>
<dbReference type="RefSeq" id="WP_145729154.1">
    <property type="nucleotide sequence ID" value="NZ_VITR01000001.1"/>
</dbReference>
<protein>
    <submittedName>
        <fullName evidence="5">GntR family transcriptional regulator</fullName>
    </submittedName>
</protein>
<dbReference type="CDD" id="cd07377">
    <property type="entry name" value="WHTH_GntR"/>
    <property type="match status" value="1"/>
</dbReference>
<organism evidence="5 6">
    <name type="scientific">Nitrospirillum amazonense</name>
    <dbReference type="NCBI Taxonomy" id="28077"/>
    <lineage>
        <taxon>Bacteria</taxon>
        <taxon>Pseudomonadati</taxon>
        <taxon>Pseudomonadota</taxon>
        <taxon>Alphaproteobacteria</taxon>
        <taxon>Rhodospirillales</taxon>
        <taxon>Azospirillaceae</taxon>
        <taxon>Nitrospirillum</taxon>
    </lineage>
</organism>
<dbReference type="SMART" id="SM00866">
    <property type="entry name" value="UTRA"/>
    <property type="match status" value="1"/>
</dbReference>
<dbReference type="Pfam" id="PF07702">
    <property type="entry name" value="UTRA"/>
    <property type="match status" value="1"/>
</dbReference>
<comment type="caution">
    <text evidence="5">The sequence shown here is derived from an EMBL/GenBank/DDBJ whole genome shotgun (WGS) entry which is preliminary data.</text>
</comment>
<dbReference type="GO" id="GO:0045892">
    <property type="term" value="P:negative regulation of DNA-templated transcription"/>
    <property type="evidence" value="ECO:0007669"/>
    <property type="project" value="TreeGrafter"/>
</dbReference>
<proteinExistence type="predicted"/>
<dbReference type="GO" id="GO:0003700">
    <property type="term" value="F:DNA-binding transcription factor activity"/>
    <property type="evidence" value="ECO:0007669"/>
    <property type="project" value="InterPro"/>
</dbReference>
<dbReference type="PROSITE" id="PS50949">
    <property type="entry name" value="HTH_GNTR"/>
    <property type="match status" value="1"/>
</dbReference>
<evidence type="ECO:0000256" key="3">
    <source>
        <dbReference type="ARBA" id="ARBA00023163"/>
    </source>
</evidence>
<dbReference type="GO" id="GO:0003677">
    <property type="term" value="F:DNA binding"/>
    <property type="evidence" value="ECO:0007669"/>
    <property type="project" value="UniProtKB-KW"/>
</dbReference>
<dbReference type="SUPFAM" id="SSF64288">
    <property type="entry name" value="Chorismate lyase-like"/>
    <property type="match status" value="1"/>
</dbReference>
<keyword evidence="2" id="KW-0238">DNA-binding</keyword>
<name>A0A560HHH3_9PROT</name>
<dbReference type="InterPro" id="IPR011663">
    <property type="entry name" value="UTRA"/>
</dbReference>
<evidence type="ECO:0000259" key="4">
    <source>
        <dbReference type="PROSITE" id="PS50949"/>
    </source>
</evidence>
<dbReference type="PANTHER" id="PTHR44846:SF1">
    <property type="entry name" value="MANNOSYL-D-GLYCERATE TRANSPORT_METABOLISM SYSTEM REPRESSOR MNGR-RELATED"/>
    <property type="match status" value="1"/>
</dbReference>
<accession>A0A560HHH3</accession>
<dbReference type="Proteomes" id="UP000315751">
    <property type="component" value="Unassembled WGS sequence"/>
</dbReference>
<evidence type="ECO:0000313" key="5">
    <source>
        <dbReference type="EMBL" id="TWB45885.1"/>
    </source>
</evidence>
<evidence type="ECO:0000313" key="6">
    <source>
        <dbReference type="Proteomes" id="UP000315751"/>
    </source>
</evidence>
<evidence type="ECO:0000256" key="2">
    <source>
        <dbReference type="ARBA" id="ARBA00023125"/>
    </source>
</evidence>
<dbReference type="EMBL" id="VITR01000001">
    <property type="protein sequence ID" value="TWB45885.1"/>
    <property type="molecule type" value="Genomic_DNA"/>
</dbReference>
<reference evidence="5 6" key="1">
    <citation type="submission" date="2019-06" db="EMBL/GenBank/DDBJ databases">
        <title>Genomic Encyclopedia of Type Strains, Phase IV (KMG-V): Genome sequencing to study the core and pangenomes of soil and plant-associated prokaryotes.</title>
        <authorList>
            <person name="Whitman W."/>
        </authorList>
    </citation>
    <scope>NUCLEOTIDE SEQUENCE [LARGE SCALE GENOMIC DNA]</scope>
    <source>
        <strain evidence="5 6">BR 11622</strain>
    </source>
</reference>
<dbReference type="OrthoDB" id="7334968at2"/>
<dbReference type="Pfam" id="PF00392">
    <property type="entry name" value="GntR"/>
    <property type="match status" value="1"/>
</dbReference>
<dbReference type="Gene3D" id="1.10.10.10">
    <property type="entry name" value="Winged helix-like DNA-binding domain superfamily/Winged helix DNA-binding domain"/>
    <property type="match status" value="1"/>
</dbReference>
<dbReference type="PANTHER" id="PTHR44846">
    <property type="entry name" value="MANNOSYL-D-GLYCERATE TRANSPORT/METABOLISM SYSTEM REPRESSOR MNGR-RELATED"/>
    <property type="match status" value="1"/>
</dbReference>
<keyword evidence="1" id="KW-0805">Transcription regulation</keyword>
<evidence type="ECO:0000256" key="1">
    <source>
        <dbReference type="ARBA" id="ARBA00023015"/>
    </source>
</evidence>
<dbReference type="Gene3D" id="3.40.1410.10">
    <property type="entry name" value="Chorismate lyase-like"/>
    <property type="match status" value="1"/>
</dbReference>
<keyword evidence="3" id="KW-0804">Transcription</keyword>
<sequence>MDHSPADTGLTPDQLDHTAPTPLYHQIFLVLREKIRNGEFPANSVMPGEQELAKLFNVSRITVKRSLNELAAHDLVSRHRGRGTVVTASATLPQVHGSFDNLIESLKTMGLETEVEVLDITEPGSPPAIAALLDVEAGTPVQRVVRLRKLAGEPFSYIVQFMPLDIAAGISRTDMETVPTLVSLERIGFAPHEAEQWITAVAAEPPVAAALEMAPGAPVLRVERVVRDKSGRGVQIIHANYRPDRFKYHMRSGRKAIGGWKSEG</sequence>
<dbReference type="SMART" id="SM00345">
    <property type="entry name" value="HTH_GNTR"/>
    <property type="match status" value="1"/>
</dbReference>
<dbReference type="AlphaFoldDB" id="A0A560HHH3"/>
<dbReference type="InterPro" id="IPR050679">
    <property type="entry name" value="Bact_HTH_transcr_reg"/>
</dbReference>
<dbReference type="PRINTS" id="PR00035">
    <property type="entry name" value="HTHGNTR"/>
</dbReference>
<dbReference type="SUPFAM" id="SSF46785">
    <property type="entry name" value="Winged helix' DNA-binding domain"/>
    <property type="match status" value="1"/>
</dbReference>
<dbReference type="InterPro" id="IPR036390">
    <property type="entry name" value="WH_DNA-bd_sf"/>
</dbReference>
<feature type="domain" description="HTH gntR-type" evidence="4">
    <location>
        <begin position="21"/>
        <end position="89"/>
    </location>
</feature>
<gene>
    <name evidence="5" type="ORF">FBZ90_101220</name>
</gene>